<keyword evidence="1" id="KW-0614">Plasmid</keyword>
<accession>A4TFX0</accession>
<dbReference type="OrthoDB" id="3928741at2"/>
<evidence type="ECO:0008006" key="2">
    <source>
        <dbReference type="Google" id="ProtNLM"/>
    </source>
</evidence>
<evidence type="ECO:0000313" key="1">
    <source>
        <dbReference type="EMBL" id="ABP47978.1"/>
    </source>
</evidence>
<sequence length="591" mass="64038">MTHQRDPGAAPAPADRHWWNTPEHCSTPLQDLIPGYTAIADRPIPYALLPRRARTVYGSAMQKWCDLGKHPPQSLLTWKLSGPTTVNAIITAATAAAATETTPPPETARAAADRLISELNDRDVTILSQRSWAQTPTPHAELASHLGVQPISIRRYQRRAQARLEELLTQPAHHTLVGHAAALRATLGPYTPHAAVTAELHRLDIPANDIAADLLLHLAGPYRRHHDWYNNTTIDGSAAARAAITTAFATDPAPPRETLLAALTGIGMPPQTADAYLETHLTLRDFGDRCVPWNTDTTANMIEAALQAHKTPATPAQLTELIDTPQVRVATVAAVLSDDHRFSRTSRTTWALRTWGLPEYAGIDHAITTCLDAAGGAATQADLITAVRSTFPDVAATSIQTHLSTLNFIRRRDGLIRRRKPRDPWPEFPHLRTARGAFHDPHHQARLLLPVTADLLRGSGRPLPPAFAAAIGIRPGQRKHFTSAHGQTAVTWRLASTNGATLGSIRALLRATAATAADRIVLAFGLTEPTINATRLPPSTPAHLLWQHVLGRPIDDLPAALATALDCPTHQTEATLRARGDHALADLLHQS</sequence>
<proteinExistence type="predicted"/>
<reference evidence="1" key="1">
    <citation type="submission" date="2007-04" db="EMBL/GenBank/DDBJ databases">
        <title>Complete sequence of plasmid1 pMFLV01 of Mycobacterium gilvum PYR-GCK.</title>
        <authorList>
            <consortium name="US DOE Joint Genome Institute"/>
            <person name="Copeland A."/>
            <person name="Lucas S."/>
            <person name="Lapidus A."/>
            <person name="Barry K."/>
            <person name="Detter J.C."/>
            <person name="Glavina del Rio T."/>
            <person name="Hammon N."/>
            <person name="Israni S."/>
            <person name="Dalin E."/>
            <person name="Tice H."/>
            <person name="Pitluck S."/>
            <person name="Chain P."/>
            <person name="Malfatti S."/>
            <person name="Shin M."/>
            <person name="Vergez L."/>
            <person name="Schmutz J."/>
            <person name="Larimer F."/>
            <person name="Land M."/>
            <person name="Hauser L."/>
            <person name="Kyrpides N."/>
            <person name="Mikhailova N."/>
            <person name="Miller C."/>
            <person name="Richardson P."/>
        </authorList>
    </citation>
    <scope>NUCLEOTIDE SEQUENCE</scope>
    <source>
        <strain evidence="1">PYR-GCK</strain>
        <plasmid evidence="1">pMFLV01</plasmid>
    </source>
</reference>
<organism evidence="1">
    <name type="scientific">Mycolicibacterium gilvum (strain PYR-GCK)</name>
    <name type="common">Mycobacterium gilvum (strain PYR-GCK)</name>
    <dbReference type="NCBI Taxonomy" id="350054"/>
    <lineage>
        <taxon>Bacteria</taxon>
        <taxon>Bacillati</taxon>
        <taxon>Actinomycetota</taxon>
        <taxon>Actinomycetes</taxon>
        <taxon>Mycobacteriales</taxon>
        <taxon>Mycobacteriaceae</taxon>
        <taxon>Mycolicibacterium</taxon>
    </lineage>
</organism>
<dbReference type="EMBL" id="CP000657">
    <property type="protein sequence ID" value="ABP47978.1"/>
    <property type="molecule type" value="Genomic_DNA"/>
</dbReference>
<protein>
    <recommendedName>
        <fullName evidence="2">RNA polymerase sigma-70 region 4 domain-containing protein</fullName>
    </recommendedName>
</protein>
<dbReference type="InterPro" id="IPR013324">
    <property type="entry name" value="RNA_pol_sigma_r3/r4-like"/>
</dbReference>
<gene>
    <name evidence="1" type="ordered locus">Mflv_5517</name>
</gene>
<geneLocation type="plasmid" evidence="1">
    <name>pMFLV01</name>
</geneLocation>
<dbReference type="SUPFAM" id="SSF88659">
    <property type="entry name" value="Sigma3 and sigma4 domains of RNA polymerase sigma factors"/>
    <property type="match status" value="1"/>
</dbReference>
<dbReference type="AlphaFoldDB" id="A4TFX0"/>
<dbReference type="HOGENOM" id="CLU_464467_0_0_11"/>
<name>A4TFX0_MYCGI</name>
<dbReference type="KEGG" id="mgi:Mflv_5517"/>